<dbReference type="Pfam" id="PF00155">
    <property type="entry name" value="Aminotran_1_2"/>
    <property type="match status" value="1"/>
</dbReference>
<dbReference type="PANTHER" id="PTHR13693">
    <property type="entry name" value="CLASS II AMINOTRANSFERASE/8-AMINO-7-OXONONANOATE SYNTHASE"/>
    <property type="match status" value="1"/>
</dbReference>
<keyword evidence="4" id="KW-0808">Transferase</keyword>
<dbReference type="Proteomes" id="UP000653730">
    <property type="component" value="Unassembled WGS sequence"/>
</dbReference>
<comment type="similarity">
    <text evidence="3">Belongs to the class-II pyridoxal-phosphate-dependent aminotransferase family. BioF subfamily.</text>
</comment>
<evidence type="ECO:0000313" key="8">
    <source>
        <dbReference type="EMBL" id="MBC9794433.1"/>
    </source>
</evidence>
<dbReference type="InterPro" id="IPR004839">
    <property type="entry name" value="Aminotransferase_I/II_large"/>
</dbReference>
<proteinExistence type="inferred from homology"/>
<dbReference type="PANTHER" id="PTHR13693:SF77">
    <property type="entry name" value="8-AMINO-7-OXONONANOATE SYNTHASE"/>
    <property type="match status" value="1"/>
</dbReference>
<name>A0A926JNJ8_9FLAO</name>
<evidence type="ECO:0000256" key="3">
    <source>
        <dbReference type="ARBA" id="ARBA00010008"/>
    </source>
</evidence>
<dbReference type="InterPro" id="IPR015421">
    <property type="entry name" value="PyrdxlP-dep_Trfase_major"/>
</dbReference>
<dbReference type="GO" id="GO:0016740">
    <property type="term" value="F:transferase activity"/>
    <property type="evidence" value="ECO:0007669"/>
    <property type="project" value="UniProtKB-KW"/>
</dbReference>
<evidence type="ECO:0000256" key="2">
    <source>
        <dbReference type="ARBA" id="ARBA00005189"/>
    </source>
</evidence>
<dbReference type="GO" id="GO:0009102">
    <property type="term" value="P:biotin biosynthetic process"/>
    <property type="evidence" value="ECO:0007669"/>
    <property type="project" value="TreeGrafter"/>
</dbReference>
<evidence type="ECO:0000313" key="9">
    <source>
        <dbReference type="Proteomes" id="UP000653730"/>
    </source>
</evidence>
<evidence type="ECO:0000256" key="5">
    <source>
        <dbReference type="ARBA" id="ARBA00022898"/>
    </source>
</evidence>
<dbReference type="AlphaFoldDB" id="A0A926JNJ8"/>
<organism evidence="8 9">
    <name type="scientific">Sinomicrobium weinanense</name>
    <dbReference type="NCBI Taxonomy" id="2842200"/>
    <lineage>
        <taxon>Bacteria</taxon>
        <taxon>Pseudomonadati</taxon>
        <taxon>Bacteroidota</taxon>
        <taxon>Flavobacteriia</taxon>
        <taxon>Flavobacteriales</taxon>
        <taxon>Flavobacteriaceae</taxon>
        <taxon>Sinomicrobium</taxon>
    </lineage>
</organism>
<keyword evidence="9" id="KW-1185">Reference proteome</keyword>
<feature type="domain" description="Aminotransferase class I/classII large" evidence="7">
    <location>
        <begin position="30"/>
        <end position="376"/>
    </location>
</feature>
<dbReference type="SUPFAM" id="SSF53383">
    <property type="entry name" value="PLP-dependent transferases"/>
    <property type="match status" value="1"/>
</dbReference>
<comment type="cofactor">
    <cofactor evidence="1 6">
        <name>pyridoxal 5'-phosphate</name>
        <dbReference type="ChEBI" id="CHEBI:597326"/>
    </cofactor>
</comment>
<dbReference type="GO" id="GO:0030170">
    <property type="term" value="F:pyridoxal phosphate binding"/>
    <property type="evidence" value="ECO:0007669"/>
    <property type="project" value="InterPro"/>
</dbReference>
<dbReference type="InterPro" id="IPR015422">
    <property type="entry name" value="PyrdxlP-dep_Trfase_small"/>
</dbReference>
<protein>
    <submittedName>
        <fullName evidence="8">8-amino-7-oxononanoate synthase</fullName>
    </submittedName>
</protein>
<dbReference type="EMBL" id="JACVDC010000001">
    <property type="protein sequence ID" value="MBC9794433.1"/>
    <property type="molecule type" value="Genomic_DNA"/>
</dbReference>
<dbReference type="Gene3D" id="3.40.640.10">
    <property type="entry name" value="Type I PLP-dependent aspartate aminotransferase-like (Major domain)"/>
    <property type="match status" value="1"/>
</dbReference>
<accession>A0A926JNJ8</accession>
<evidence type="ECO:0000256" key="6">
    <source>
        <dbReference type="RuleBase" id="RU003693"/>
    </source>
</evidence>
<keyword evidence="5 6" id="KW-0663">Pyridoxal phosphate</keyword>
<dbReference type="InterPro" id="IPR001917">
    <property type="entry name" value="Aminotrans_II_pyridoxalP_BS"/>
</dbReference>
<dbReference type="PROSITE" id="PS00599">
    <property type="entry name" value="AA_TRANSFER_CLASS_2"/>
    <property type="match status" value="1"/>
</dbReference>
<comment type="caution">
    <text evidence="8">The sequence shown here is derived from an EMBL/GenBank/DDBJ whole genome shotgun (WGS) entry which is preliminary data.</text>
</comment>
<sequence>MDFPEKLEARLRDREDKNALRQLPGKVMYTDFSSNDYLGLARSAKVYRQTERILKEGGIVQNGATGSRLLTGDHSLYSGAEEMLARFHKAGAALVFNSGYDANTGFFSSVPQRGDIVLYDELIHASIRDGIQTGNASAYKFRHNDPEDLEKKLLRGYEKVKGKYGGEFYVVTESVFSMDGDSPDLETIVVLAEKYKARLVVDEAHAVGVFGRAGEGLVQELGLQDRMFARVITFGKAMGCHGAAVLGPQRLKDYLVNFARSLIYTTALPPHSLATMLAAYRELSGMSFRSALQENIAFFKSELKTQRLDSCFVESGSAIHCCIIPGNENVRGIAGKLRDNGFDVKAILSPTVPRGQERLRFCLHSYNTKKEISEVLKLLATFVE</sequence>
<dbReference type="InterPro" id="IPR015424">
    <property type="entry name" value="PyrdxlP-dep_Trfase"/>
</dbReference>
<dbReference type="Gene3D" id="3.90.1150.10">
    <property type="entry name" value="Aspartate Aminotransferase, domain 1"/>
    <property type="match status" value="1"/>
</dbReference>
<evidence type="ECO:0000256" key="4">
    <source>
        <dbReference type="ARBA" id="ARBA00022679"/>
    </source>
</evidence>
<dbReference type="InterPro" id="IPR050087">
    <property type="entry name" value="AON_synthase_class-II"/>
</dbReference>
<gene>
    <name evidence="8" type="ORF">IBL28_00520</name>
</gene>
<evidence type="ECO:0000259" key="7">
    <source>
        <dbReference type="Pfam" id="PF00155"/>
    </source>
</evidence>
<reference evidence="8 9" key="1">
    <citation type="submission" date="2020-09" db="EMBL/GenBank/DDBJ databases">
        <title>Sinomicrobium weinanense sp. nov., a halophilic bacteria isolated from saline-alkali soil.</title>
        <authorList>
            <person name="Wu P."/>
            <person name="Ren H."/>
            <person name="Mei Y."/>
            <person name="Liang Y."/>
            <person name="Chen Z."/>
        </authorList>
    </citation>
    <scope>NUCLEOTIDE SEQUENCE [LARGE SCALE GENOMIC DNA]</scope>
    <source>
        <strain evidence="8 9">FJxs</strain>
    </source>
</reference>
<comment type="pathway">
    <text evidence="2">Lipid metabolism.</text>
</comment>
<evidence type="ECO:0000256" key="1">
    <source>
        <dbReference type="ARBA" id="ARBA00001933"/>
    </source>
</evidence>